<dbReference type="AlphaFoldDB" id="A0A0E9WC38"/>
<reference evidence="2" key="1">
    <citation type="submission" date="2014-11" db="EMBL/GenBank/DDBJ databases">
        <authorList>
            <person name="Amaro Gonzalez C."/>
        </authorList>
    </citation>
    <scope>NUCLEOTIDE SEQUENCE</scope>
</reference>
<protein>
    <submittedName>
        <fullName evidence="2">Uncharacterized protein</fullName>
    </submittedName>
</protein>
<accession>A0A0E9WC38</accession>
<keyword evidence="1" id="KW-0472">Membrane</keyword>
<feature type="transmembrane region" description="Helical" evidence="1">
    <location>
        <begin position="12"/>
        <end position="34"/>
    </location>
</feature>
<organism evidence="2">
    <name type="scientific">Anguilla anguilla</name>
    <name type="common">European freshwater eel</name>
    <name type="synonym">Muraena anguilla</name>
    <dbReference type="NCBI Taxonomy" id="7936"/>
    <lineage>
        <taxon>Eukaryota</taxon>
        <taxon>Metazoa</taxon>
        <taxon>Chordata</taxon>
        <taxon>Craniata</taxon>
        <taxon>Vertebrata</taxon>
        <taxon>Euteleostomi</taxon>
        <taxon>Actinopterygii</taxon>
        <taxon>Neopterygii</taxon>
        <taxon>Teleostei</taxon>
        <taxon>Anguilliformes</taxon>
        <taxon>Anguillidae</taxon>
        <taxon>Anguilla</taxon>
    </lineage>
</organism>
<keyword evidence="1" id="KW-0812">Transmembrane</keyword>
<evidence type="ECO:0000256" key="1">
    <source>
        <dbReference type="SAM" id="Phobius"/>
    </source>
</evidence>
<evidence type="ECO:0000313" key="2">
    <source>
        <dbReference type="EMBL" id="JAH87851.1"/>
    </source>
</evidence>
<name>A0A0E9WC38_ANGAN</name>
<reference evidence="2" key="2">
    <citation type="journal article" date="2015" name="Fish Shellfish Immunol.">
        <title>Early steps in the European eel (Anguilla anguilla)-Vibrio vulnificus interaction in the gills: Role of the RtxA13 toxin.</title>
        <authorList>
            <person name="Callol A."/>
            <person name="Pajuelo D."/>
            <person name="Ebbesson L."/>
            <person name="Teles M."/>
            <person name="MacKenzie S."/>
            <person name="Amaro C."/>
        </authorList>
    </citation>
    <scope>NUCLEOTIDE SEQUENCE</scope>
</reference>
<dbReference type="EMBL" id="GBXM01020726">
    <property type="protein sequence ID" value="JAH87851.1"/>
    <property type="molecule type" value="Transcribed_RNA"/>
</dbReference>
<keyword evidence="1" id="KW-1133">Transmembrane helix</keyword>
<sequence>MYPCQDAFCCANFMYVQLALILLICLKTSFFGNLSKMPIGMEMVSDDRFGDFVTTRCNLVL</sequence>
<proteinExistence type="predicted"/>